<reference evidence="14" key="1">
    <citation type="journal article" date="2012" name="J. Bacteriol.">
        <title>Genome sequences of type strains of seven species of the marine bacterium Pseudoalteromonas.</title>
        <authorList>
            <person name="Xie B.B."/>
            <person name="Shu Y.L."/>
            <person name="Qin Q.L."/>
            <person name="Rong J.C."/>
            <person name="Zhang X.Y."/>
            <person name="Chen X.L."/>
            <person name="Shi M."/>
            <person name="He H.L."/>
            <person name="Zhou B.C."/>
            <person name="Zhang Y.Z."/>
        </authorList>
    </citation>
    <scope>NUCLEOTIDE SEQUENCE [LARGE SCALE GENOMIC DNA]</scope>
    <source>
        <strain evidence="14">NCIMB 2128</strain>
    </source>
</reference>
<evidence type="ECO:0000256" key="7">
    <source>
        <dbReference type="ARBA" id="ARBA00023237"/>
    </source>
</evidence>
<evidence type="ECO:0000256" key="9">
    <source>
        <dbReference type="RuleBase" id="RU003357"/>
    </source>
</evidence>
<comment type="subcellular location">
    <subcellularLocation>
        <location evidence="1 8">Cell outer membrane</location>
        <topology evidence="1 8">Multi-pass membrane protein</topology>
    </subcellularLocation>
</comment>
<organism evidence="14 15">
    <name type="scientific">Pseudoalteromonas undina</name>
    <dbReference type="NCBI Taxonomy" id="43660"/>
    <lineage>
        <taxon>Bacteria</taxon>
        <taxon>Pseudomonadati</taxon>
        <taxon>Pseudomonadota</taxon>
        <taxon>Gammaproteobacteria</taxon>
        <taxon>Alteromonadales</taxon>
        <taxon>Pseudoalteromonadaceae</taxon>
        <taxon>Pseudoalteromonas</taxon>
    </lineage>
</organism>
<comment type="caution">
    <text evidence="14">The sequence shown here is derived from an EMBL/GenBank/DDBJ whole genome shotgun (WGS) entry which is preliminary data.</text>
</comment>
<dbReference type="Pfam" id="PF00593">
    <property type="entry name" value="TonB_dep_Rec_b-barrel"/>
    <property type="match status" value="1"/>
</dbReference>
<feature type="chain" id="PRO_5046850287" evidence="11">
    <location>
        <begin position="31"/>
        <end position="963"/>
    </location>
</feature>
<keyword evidence="15" id="KW-1185">Reference proteome</keyword>
<dbReference type="Pfam" id="PF07715">
    <property type="entry name" value="Plug"/>
    <property type="match status" value="1"/>
</dbReference>
<keyword evidence="6 8" id="KW-0472">Membrane</keyword>
<dbReference type="Gene3D" id="2.40.170.20">
    <property type="entry name" value="TonB-dependent receptor, beta-barrel domain"/>
    <property type="match status" value="1"/>
</dbReference>
<reference evidence="14" key="2">
    <citation type="submission" date="2013-04" db="EMBL/GenBank/DDBJ databases">
        <title>Genome sequence of Pseudoalteromonas undina.</title>
        <authorList>
            <person name="Xie B.-B."/>
            <person name="Rong J.-C."/>
            <person name="Qin Q.-L."/>
            <person name="Shu Y.-L."/>
            <person name="Zhang Y.-Z."/>
        </authorList>
    </citation>
    <scope>NUCLEOTIDE SEQUENCE</scope>
    <source>
        <strain evidence="14">NCIMB 2128</strain>
    </source>
</reference>
<feature type="domain" description="TonB-dependent receptor plug" evidence="13">
    <location>
        <begin position="56"/>
        <end position="168"/>
    </location>
</feature>
<evidence type="ECO:0000256" key="1">
    <source>
        <dbReference type="ARBA" id="ARBA00004571"/>
    </source>
</evidence>
<dbReference type="PANTHER" id="PTHR47234">
    <property type="match status" value="1"/>
</dbReference>
<proteinExistence type="inferred from homology"/>
<evidence type="ECO:0000256" key="11">
    <source>
        <dbReference type="SAM" id="SignalP"/>
    </source>
</evidence>
<evidence type="ECO:0000259" key="12">
    <source>
        <dbReference type="Pfam" id="PF00593"/>
    </source>
</evidence>
<keyword evidence="2 8" id="KW-0813">Transport</keyword>
<feature type="compositionally biased region" description="Polar residues" evidence="10">
    <location>
        <begin position="706"/>
        <end position="720"/>
    </location>
</feature>
<evidence type="ECO:0000256" key="6">
    <source>
        <dbReference type="ARBA" id="ARBA00023136"/>
    </source>
</evidence>
<dbReference type="PROSITE" id="PS52016">
    <property type="entry name" value="TONB_DEPENDENT_REC_3"/>
    <property type="match status" value="1"/>
</dbReference>
<evidence type="ECO:0000256" key="3">
    <source>
        <dbReference type="ARBA" id="ARBA00022452"/>
    </source>
</evidence>
<dbReference type="SUPFAM" id="SSF56935">
    <property type="entry name" value="Porins"/>
    <property type="match status" value="1"/>
</dbReference>
<dbReference type="InterPro" id="IPR036942">
    <property type="entry name" value="Beta-barrel_TonB_sf"/>
</dbReference>
<accession>A0ABN0NEK5</accession>
<evidence type="ECO:0000256" key="2">
    <source>
        <dbReference type="ARBA" id="ARBA00022448"/>
    </source>
</evidence>
<sequence>MLNNKVSKAVRLAIAFGAASTAAFSASTFAAEEENAEKVERIEVTGSRIKRFSEVSPTPVTTITGVELTNAGITNVADLLQKLPSSGVGSAPTTTTNTIFGAGINTTDLRQLGEGRTLVLVNGRRYVGASVDNPAVDLNGIPTEMIERMDIVHGGASAAYGSDAVAGVVNIILKKSQDTIDFNYKKSMPEQNGGGSEFFSFTFGGEGEKTSFITSLSYSETEQLEAQDRDFLRNPINTMLNPDNVDDKDGIPARTYAENPGLQTLGIYDRAGDAFLPGGQYVFGDNGELIPFEIGGKTQPAPNSQLRYFGDEFSNGYKFIEHQDLATPLNRFNVFTNVVNQYHDDHSMNFEVSFSKASAYAESSPIFLAESLRADNAYWHPDAKAQFADAGYADDRNITVYKLASGFGNRTYEDDRTSFNTTLSFQGLLLEEYDYEVYFSYGRNKNDTTWNGEFLEENFNKAIDAVMVDGEIRCANRDADGTLLGALDGCQPLSLFGLNGASQEALDYVTTSASISKVKQQQVIGGVISGYAFDMPAGGVSFALSAEHRKETGSNEPGAAMQNNLVFGNFVKAWDGEFTVDEIGIETSIPLLVDAPFVDSLSLELAARYMDYSSVGDNVAWKVGFNYAMNDQLRFRGTKSKSVRAPSLSQLYAAGTQSFASYGDPCDQTRIATANDSKKANLIANCKAAGIPNPGILDGDWRPSQDWRQVTPPSVNSGNPELQEETSDDTLFGVIYTPTENITLIADYWSFDVEDAINSLGAQRVVNDCYEASSLDNSACALVDRDPATLDITLVRNGPYNLASYALKGVDLEGNYKYETEFGLFDVRLLASYLEHREFNTDVSSESYEMTPTVGEVRYPRWQGNLTIGYSYEDLYVGMVGKYRHATVLDREWTIENNDYNDVPSYTEWDLNARYNVNDMVELRAGVANLFDVTPPRNPGTYDDGEFFDVYGRRINIGLNIRF</sequence>
<gene>
    <name evidence="14" type="ORF">PUND_16623</name>
</gene>
<feature type="region of interest" description="Disordered" evidence="10">
    <location>
        <begin position="701"/>
        <end position="725"/>
    </location>
</feature>
<protein>
    <submittedName>
        <fullName evidence="14">TonB-dependent receptor plug</fullName>
    </submittedName>
</protein>
<evidence type="ECO:0000259" key="13">
    <source>
        <dbReference type="Pfam" id="PF07715"/>
    </source>
</evidence>
<comment type="similarity">
    <text evidence="8 9">Belongs to the TonB-dependent receptor family.</text>
</comment>
<dbReference type="InterPro" id="IPR012910">
    <property type="entry name" value="Plug_dom"/>
</dbReference>
<dbReference type="InterPro" id="IPR037066">
    <property type="entry name" value="Plug_dom_sf"/>
</dbReference>
<evidence type="ECO:0000256" key="10">
    <source>
        <dbReference type="SAM" id="MobiDB-lite"/>
    </source>
</evidence>
<dbReference type="EMBL" id="AHCF02000042">
    <property type="protein sequence ID" value="ERG59544.1"/>
    <property type="molecule type" value="Genomic_DNA"/>
</dbReference>
<keyword evidence="5 9" id="KW-0798">TonB box</keyword>
<dbReference type="PANTHER" id="PTHR47234:SF2">
    <property type="entry name" value="TONB-DEPENDENT RECEPTOR"/>
    <property type="match status" value="1"/>
</dbReference>
<feature type="signal peptide" evidence="11">
    <location>
        <begin position="1"/>
        <end position="30"/>
    </location>
</feature>
<keyword evidence="7 8" id="KW-0998">Cell outer membrane</keyword>
<keyword evidence="14" id="KW-0675">Receptor</keyword>
<dbReference type="Proteomes" id="UP000016534">
    <property type="component" value="Unassembled WGS sequence"/>
</dbReference>
<name>A0ABN0NEK5_9GAMM</name>
<dbReference type="Gene3D" id="2.170.130.10">
    <property type="entry name" value="TonB-dependent receptor, plug domain"/>
    <property type="match status" value="1"/>
</dbReference>
<keyword evidence="11" id="KW-0732">Signal</keyword>
<keyword evidence="4 8" id="KW-0812">Transmembrane</keyword>
<evidence type="ECO:0000256" key="5">
    <source>
        <dbReference type="ARBA" id="ARBA00023077"/>
    </source>
</evidence>
<evidence type="ECO:0000256" key="4">
    <source>
        <dbReference type="ARBA" id="ARBA00022692"/>
    </source>
</evidence>
<evidence type="ECO:0000313" key="14">
    <source>
        <dbReference type="EMBL" id="ERG59544.1"/>
    </source>
</evidence>
<feature type="domain" description="TonB-dependent receptor-like beta-barrel" evidence="12">
    <location>
        <begin position="380"/>
        <end position="930"/>
    </location>
</feature>
<dbReference type="InterPro" id="IPR039426">
    <property type="entry name" value="TonB-dep_rcpt-like"/>
</dbReference>
<keyword evidence="3 8" id="KW-1134">Transmembrane beta strand</keyword>
<evidence type="ECO:0000313" key="15">
    <source>
        <dbReference type="Proteomes" id="UP000016534"/>
    </source>
</evidence>
<dbReference type="InterPro" id="IPR000531">
    <property type="entry name" value="Beta-barrel_TonB"/>
</dbReference>
<evidence type="ECO:0000256" key="8">
    <source>
        <dbReference type="PROSITE-ProRule" id="PRU01360"/>
    </source>
</evidence>